<evidence type="ECO:0000313" key="3">
    <source>
        <dbReference type="EMBL" id="KAK6917066.1"/>
    </source>
</evidence>
<keyword evidence="2" id="KW-0456">Lyase</keyword>
<keyword evidence="4" id="KW-1185">Reference proteome</keyword>
<dbReference type="Pfam" id="PF02666">
    <property type="entry name" value="PS_Dcarbxylase"/>
    <property type="match status" value="1"/>
</dbReference>
<dbReference type="PANTHER" id="PTHR10067">
    <property type="entry name" value="PHOSPHATIDYLSERINE DECARBOXYLASE"/>
    <property type="match status" value="1"/>
</dbReference>
<dbReference type="GO" id="GO:0008654">
    <property type="term" value="P:phospholipid biosynthetic process"/>
    <property type="evidence" value="ECO:0007669"/>
    <property type="project" value="InterPro"/>
</dbReference>
<dbReference type="AlphaFoldDB" id="A0AAN8UT13"/>
<dbReference type="Proteomes" id="UP001370490">
    <property type="component" value="Unassembled WGS sequence"/>
</dbReference>
<dbReference type="PANTHER" id="PTHR10067:SF17">
    <property type="entry name" value="PHOSPHATIDYLSERINE DECARBOXYLASE PROENZYME 2"/>
    <property type="match status" value="1"/>
</dbReference>
<accession>A0AAN8UT13</accession>
<evidence type="ECO:0000256" key="1">
    <source>
        <dbReference type="ARBA" id="ARBA00022793"/>
    </source>
</evidence>
<sequence>MQMFNEFFIRELKPGTWPIACFERDDVTIYAADSHLMAFKSIDDSLRFCPCPSTPCPHQFLILVLSQIDGSVNSVAVNNTYCNVFAENKRVVSSTKDFGKVAFVAIGATMVGSISFSKNEGDYAQKGDEVTIHIFKIVVVFKSTVVMVNYLEEQDVSGPHPLVDLIALNLATCTPD</sequence>
<proteinExistence type="predicted"/>
<evidence type="ECO:0000256" key="2">
    <source>
        <dbReference type="ARBA" id="ARBA00023239"/>
    </source>
</evidence>
<gene>
    <name evidence="3" type="ORF">RJ641_017817</name>
</gene>
<keyword evidence="1" id="KW-0210">Decarboxylase</keyword>
<comment type="caution">
    <text evidence="3">The sequence shown here is derived from an EMBL/GenBank/DDBJ whole genome shotgun (WGS) entry which is preliminary data.</text>
</comment>
<dbReference type="InterPro" id="IPR003817">
    <property type="entry name" value="PS_Dcarbxylase"/>
</dbReference>
<protein>
    <submittedName>
        <fullName evidence="3">Phosphatidylserine decarboxylase-related</fullName>
    </submittedName>
</protein>
<dbReference type="EMBL" id="JBAMMX010000023">
    <property type="protein sequence ID" value="KAK6917066.1"/>
    <property type="molecule type" value="Genomic_DNA"/>
</dbReference>
<organism evidence="3 4">
    <name type="scientific">Dillenia turbinata</name>
    <dbReference type="NCBI Taxonomy" id="194707"/>
    <lineage>
        <taxon>Eukaryota</taxon>
        <taxon>Viridiplantae</taxon>
        <taxon>Streptophyta</taxon>
        <taxon>Embryophyta</taxon>
        <taxon>Tracheophyta</taxon>
        <taxon>Spermatophyta</taxon>
        <taxon>Magnoliopsida</taxon>
        <taxon>eudicotyledons</taxon>
        <taxon>Gunneridae</taxon>
        <taxon>Pentapetalae</taxon>
        <taxon>Dilleniales</taxon>
        <taxon>Dilleniaceae</taxon>
        <taxon>Dillenia</taxon>
    </lineage>
</organism>
<dbReference type="GO" id="GO:0004609">
    <property type="term" value="F:phosphatidylserine decarboxylase activity"/>
    <property type="evidence" value="ECO:0007669"/>
    <property type="project" value="InterPro"/>
</dbReference>
<evidence type="ECO:0000313" key="4">
    <source>
        <dbReference type="Proteomes" id="UP001370490"/>
    </source>
</evidence>
<name>A0AAN8UT13_9MAGN</name>
<reference evidence="3 4" key="1">
    <citation type="submission" date="2023-12" db="EMBL/GenBank/DDBJ databases">
        <title>A high-quality genome assembly for Dillenia turbinata (Dilleniales).</title>
        <authorList>
            <person name="Chanderbali A."/>
        </authorList>
    </citation>
    <scope>NUCLEOTIDE SEQUENCE [LARGE SCALE GENOMIC DNA]</scope>
    <source>
        <strain evidence="3">LSX21</strain>
        <tissue evidence="3">Leaf</tissue>
    </source>
</reference>